<dbReference type="NCBIfam" id="TIGR00401">
    <property type="entry name" value="msrA"/>
    <property type="match status" value="1"/>
</dbReference>
<dbReference type="HAMAP" id="MF_01401">
    <property type="entry name" value="MsrA"/>
    <property type="match status" value="1"/>
</dbReference>
<dbReference type="Gene3D" id="3.30.1060.10">
    <property type="entry name" value="Peptide methionine sulphoxide reductase MsrA"/>
    <property type="match status" value="1"/>
</dbReference>
<evidence type="ECO:0000256" key="3">
    <source>
        <dbReference type="ARBA" id="ARBA00048782"/>
    </source>
</evidence>
<feature type="domain" description="Peptide methionine sulphoxide reductase MsrA" evidence="5">
    <location>
        <begin position="3"/>
        <end position="153"/>
    </location>
</feature>
<accession>A0A6N3GH27</accession>
<evidence type="ECO:0000313" key="6">
    <source>
        <dbReference type="EMBL" id="VYU63565.1"/>
    </source>
</evidence>
<name>A0A6N3GH27_9CLOT</name>
<dbReference type="GO" id="GO:0008113">
    <property type="term" value="F:peptide-methionine (S)-S-oxide reductase activity"/>
    <property type="evidence" value="ECO:0007669"/>
    <property type="project" value="UniProtKB-UniRule"/>
</dbReference>
<comment type="catalytic activity">
    <reaction evidence="2 4">
        <text>L-methionyl-[protein] + [thioredoxin]-disulfide + H2O = L-methionyl-(S)-S-oxide-[protein] + [thioredoxin]-dithiol</text>
        <dbReference type="Rhea" id="RHEA:14217"/>
        <dbReference type="Rhea" id="RHEA-COMP:10698"/>
        <dbReference type="Rhea" id="RHEA-COMP:10700"/>
        <dbReference type="Rhea" id="RHEA-COMP:12313"/>
        <dbReference type="Rhea" id="RHEA-COMP:12315"/>
        <dbReference type="ChEBI" id="CHEBI:15377"/>
        <dbReference type="ChEBI" id="CHEBI:16044"/>
        <dbReference type="ChEBI" id="CHEBI:29950"/>
        <dbReference type="ChEBI" id="CHEBI:44120"/>
        <dbReference type="ChEBI" id="CHEBI:50058"/>
        <dbReference type="EC" id="1.8.4.11"/>
    </reaction>
</comment>
<dbReference type="RefSeq" id="WP_156627685.1">
    <property type="nucleotide sequence ID" value="NZ_CACRTO010000048.1"/>
</dbReference>
<sequence length="156" mass="18103">MKKIVFAGGCFWGVEEFLSRISGVTNTEVGYANGRTENPTYEDVCYKNTYFAEVCAVEYDESKVTLETLLKEYWSIVDPTTLNRQGPDLGSQYRTGIYYLDENDIPTIISSKDENQKKYEKKIVTEVLPLTNYYKAEEYHQKYLKKNPNGYCHIKL</sequence>
<dbReference type="EMBL" id="CACRTO010000048">
    <property type="protein sequence ID" value="VYU63565.1"/>
    <property type="molecule type" value="Genomic_DNA"/>
</dbReference>
<protein>
    <recommendedName>
        <fullName evidence="4">Peptide methionine sulfoxide reductase MsrA</fullName>
        <shortName evidence="4">Protein-methionine-S-oxide reductase</shortName>
        <ecNumber evidence="4">1.8.4.11</ecNumber>
    </recommendedName>
    <alternativeName>
        <fullName evidence="4">Peptide-methionine (S)-S-oxide reductase</fullName>
        <shortName evidence="4">Peptide Met(O) reductase</shortName>
    </alternativeName>
</protein>
<evidence type="ECO:0000259" key="5">
    <source>
        <dbReference type="Pfam" id="PF01625"/>
    </source>
</evidence>
<proteinExistence type="inferred from homology"/>
<dbReference type="SUPFAM" id="SSF55068">
    <property type="entry name" value="Peptide methionine sulfoxide reductase"/>
    <property type="match status" value="1"/>
</dbReference>
<comment type="function">
    <text evidence="4">Has an important function as a repair enzyme for proteins that have been inactivated by oxidation. Catalyzes the reversible oxidation-reduction of methionine sulfoxide in proteins to methionine.</text>
</comment>
<dbReference type="PANTHER" id="PTHR42799:SF2">
    <property type="entry name" value="MITOCHONDRIAL PEPTIDE METHIONINE SULFOXIDE REDUCTASE"/>
    <property type="match status" value="1"/>
</dbReference>
<organism evidence="6">
    <name type="scientific">Clostridium tertium</name>
    <dbReference type="NCBI Taxonomy" id="1559"/>
    <lineage>
        <taxon>Bacteria</taxon>
        <taxon>Bacillati</taxon>
        <taxon>Bacillota</taxon>
        <taxon>Clostridia</taxon>
        <taxon>Eubacteriales</taxon>
        <taxon>Clostridiaceae</taxon>
        <taxon>Clostridium</taxon>
    </lineage>
</organism>
<evidence type="ECO:0000256" key="2">
    <source>
        <dbReference type="ARBA" id="ARBA00047806"/>
    </source>
</evidence>
<comment type="catalytic activity">
    <reaction evidence="3 4">
        <text>[thioredoxin]-disulfide + L-methionine + H2O = L-methionine (S)-S-oxide + [thioredoxin]-dithiol</text>
        <dbReference type="Rhea" id="RHEA:19993"/>
        <dbReference type="Rhea" id="RHEA-COMP:10698"/>
        <dbReference type="Rhea" id="RHEA-COMP:10700"/>
        <dbReference type="ChEBI" id="CHEBI:15377"/>
        <dbReference type="ChEBI" id="CHEBI:29950"/>
        <dbReference type="ChEBI" id="CHEBI:50058"/>
        <dbReference type="ChEBI" id="CHEBI:57844"/>
        <dbReference type="ChEBI" id="CHEBI:58772"/>
        <dbReference type="EC" id="1.8.4.11"/>
    </reaction>
</comment>
<evidence type="ECO:0000256" key="1">
    <source>
        <dbReference type="ARBA" id="ARBA00023002"/>
    </source>
</evidence>
<dbReference type="Pfam" id="PF01625">
    <property type="entry name" value="PMSR"/>
    <property type="match status" value="1"/>
</dbReference>
<dbReference type="GO" id="GO:0005737">
    <property type="term" value="C:cytoplasm"/>
    <property type="evidence" value="ECO:0007669"/>
    <property type="project" value="TreeGrafter"/>
</dbReference>
<dbReference type="InterPro" id="IPR050162">
    <property type="entry name" value="MsrA_MetSO_reductase"/>
</dbReference>
<comment type="similarity">
    <text evidence="4">Belongs to the MsrA Met sulfoxide reductase family.</text>
</comment>
<dbReference type="InterPro" id="IPR036509">
    <property type="entry name" value="Met_Sox_Rdtase_MsrA_sf"/>
</dbReference>
<dbReference type="AlphaFoldDB" id="A0A6N3GH27"/>
<evidence type="ECO:0000256" key="4">
    <source>
        <dbReference type="HAMAP-Rule" id="MF_01401"/>
    </source>
</evidence>
<dbReference type="GO" id="GO:0034599">
    <property type="term" value="P:cellular response to oxidative stress"/>
    <property type="evidence" value="ECO:0007669"/>
    <property type="project" value="TreeGrafter"/>
</dbReference>
<gene>
    <name evidence="4 6" type="primary">msrA</name>
    <name evidence="6" type="ORF">CTLFYP3_03233</name>
</gene>
<reference evidence="6" key="1">
    <citation type="submission" date="2019-11" db="EMBL/GenBank/DDBJ databases">
        <authorList>
            <person name="Feng L."/>
        </authorList>
    </citation>
    <scope>NUCLEOTIDE SEQUENCE</scope>
    <source>
        <strain evidence="6">CTertiumLFYP3</strain>
    </source>
</reference>
<dbReference type="InterPro" id="IPR002569">
    <property type="entry name" value="Met_Sox_Rdtase_MsrA_dom"/>
</dbReference>
<keyword evidence="1 4" id="KW-0560">Oxidoreductase</keyword>
<feature type="active site" evidence="4">
    <location>
        <position position="10"/>
    </location>
</feature>
<dbReference type="EC" id="1.8.4.11" evidence="4"/>
<dbReference type="PANTHER" id="PTHR42799">
    <property type="entry name" value="MITOCHONDRIAL PEPTIDE METHIONINE SULFOXIDE REDUCTASE"/>
    <property type="match status" value="1"/>
</dbReference>